<keyword evidence="3 11" id="KW-0479">Metal-binding</keyword>
<dbReference type="HAMAP" id="MF_01898">
    <property type="entry name" value="GyrB"/>
    <property type="match status" value="1"/>
</dbReference>
<comment type="miscellaneous">
    <text evidence="11">Few gyrases are as efficient as E.coli at forming negative supercoils. Not all organisms have 2 type II topoisomerases; in organisms with a single type II topoisomerase this enzyme also has to decatenate newly replicated chromosomes.</text>
</comment>
<comment type="caution">
    <text evidence="13">The sequence shown here is derived from an EMBL/GenBank/DDBJ whole genome shotgun (WGS) entry which is preliminary data.</text>
</comment>
<dbReference type="NCBIfam" id="NF004189">
    <property type="entry name" value="PRK05644.1"/>
    <property type="match status" value="1"/>
</dbReference>
<dbReference type="GO" id="GO:0006265">
    <property type="term" value="P:DNA topological change"/>
    <property type="evidence" value="ECO:0007669"/>
    <property type="project" value="UniProtKB-UniRule"/>
</dbReference>
<evidence type="ECO:0000256" key="11">
    <source>
        <dbReference type="HAMAP-Rule" id="MF_01898"/>
    </source>
</evidence>
<keyword evidence="14" id="KW-1185">Reference proteome</keyword>
<comment type="subcellular location">
    <subcellularLocation>
        <location evidence="11">Cytoplasm</location>
    </subcellularLocation>
</comment>
<dbReference type="SUPFAM" id="SSF55874">
    <property type="entry name" value="ATPase domain of HSP90 chaperone/DNA topoisomerase II/histidine kinase"/>
    <property type="match status" value="1"/>
</dbReference>
<feature type="site" description="Interaction with DNA" evidence="11">
    <location>
        <position position="456"/>
    </location>
</feature>
<comment type="subunit">
    <text evidence="11">Heterotetramer, composed of two GyrA and two GyrB chains. In the heterotetramer, GyrA contains the active site tyrosine that forms a transient covalent intermediate with DNA, while GyrB binds cofactors and catalyzes ATP hydrolysis.</text>
</comment>
<dbReference type="FunFam" id="3.40.50.670:FF:000002">
    <property type="entry name" value="DNA gyrase subunit B"/>
    <property type="match status" value="1"/>
</dbReference>
<accession>A0A443IQB2</accession>
<dbReference type="Pfam" id="PF00986">
    <property type="entry name" value="DNA_gyraseB_C"/>
    <property type="match status" value="1"/>
</dbReference>
<dbReference type="GO" id="GO:0006261">
    <property type="term" value="P:DNA-templated DNA replication"/>
    <property type="evidence" value="ECO:0007669"/>
    <property type="project" value="UniProtKB-UniRule"/>
</dbReference>
<dbReference type="AlphaFoldDB" id="A0A443IQB2"/>
<keyword evidence="9 11" id="KW-0413">Isomerase</keyword>
<dbReference type="PANTHER" id="PTHR45866:SF1">
    <property type="entry name" value="DNA GYRASE SUBUNIT B, MITOCHONDRIAL"/>
    <property type="match status" value="1"/>
</dbReference>
<dbReference type="EMBL" id="QYTU02000023">
    <property type="protein sequence ID" value="RWR08984.1"/>
    <property type="molecule type" value="Genomic_DNA"/>
</dbReference>
<dbReference type="Gene3D" id="3.30.565.10">
    <property type="entry name" value="Histidine kinase-like ATPase, C-terminal domain"/>
    <property type="match status" value="1"/>
</dbReference>
<dbReference type="Proteomes" id="UP000273811">
    <property type="component" value="Unassembled WGS sequence"/>
</dbReference>
<dbReference type="InterPro" id="IPR000565">
    <property type="entry name" value="Topo_IIA_B"/>
</dbReference>
<gene>
    <name evidence="11 13" type="primary">gyrB</name>
    <name evidence="13" type="ORF">D4N35_010990</name>
</gene>
<dbReference type="InterPro" id="IPR014721">
    <property type="entry name" value="Ribsml_uS5_D2-typ_fold_subgr"/>
</dbReference>
<dbReference type="GO" id="GO:0005524">
    <property type="term" value="F:ATP binding"/>
    <property type="evidence" value="ECO:0007669"/>
    <property type="project" value="UniProtKB-UniRule"/>
</dbReference>
<dbReference type="Pfam" id="PF02518">
    <property type="entry name" value="HATPase_c"/>
    <property type="match status" value="1"/>
</dbReference>
<dbReference type="CDD" id="cd03366">
    <property type="entry name" value="TOPRIM_TopoIIA_GyrB"/>
    <property type="match status" value="1"/>
</dbReference>
<dbReference type="InterPro" id="IPR003594">
    <property type="entry name" value="HATPase_dom"/>
</dbReference>
<evidence type="ECO:0000256" key="6">
    <source>
        <dbReference type="ARBA" id="ARBA00022842"/>
    </source>
</evidence>
<evidence type="ECO:0000256" key="2">
    <source>
        <dbReference type="ARBA" id="ARBA00010708"/>
    </source>
</evidence>
<feature type="binding site" evidence="11">
    <location>
        <position position="504"/>
    </location>
    <ligand>
        <name>Mg(2+)</name>
        <dbReference type="ChEBI" id="CHEBI:18420"/>
        <label>1</label>
        <note>catalytic</note>
    </ligand>
</feature>
<keyword evidence="6 11" id="KW-0460">Magnesium</keyword>
<evidence type="ECO:0000256" key="9">
    <source>
        <dbReference type="ARBA" id="ARBA00023235"/>
    </source>
</evidence>
<dbReference type="NCBIfam" id="TIGR01059">
    <property type="entry name" value="gyrB"/>
    <property type="match status" value="1"/>
</dbReference>
<dbReference type="InterPro" id="IPR020568">
    <property type="entry name" value="Ribosomal_Su5_D2-typ_SF"/>
</dbReference>
<dbReference type="SUPFAM" id="SSF56719">
    <property type="entry name" value="Type II DNA topoisomerase"/>
    <property type="match status" value="1"/>
</dbReference>
<dbReference type="CDD" id="cd00822">
    <property type="entry name" value="TopoII_Trans_DNA_gyrase"/>
    <property type="match status" value="1"/>
</dbReference>
<dbReference type="InterPro" id="IPR006171">
    <property type="entry name" value="TOPRIM_dom"/>
</dbReference>
<dbReference type="InterPro" id="IPR011557">
    <property type="entry name" value="GyrB"/>
</dbReference>
<dbReference type="InterPro" id="IPR001241">
    <property type="entry name" value="Topo_IIA"/>
</dbReference>
<comment type="subunit">
    <text evidence="10">Heterotetramer composed of ParC and ParE.</text>
</comment>
<feature type="binding site" evidence="11">
    <location>
        <position position="431"/>
    </location>
    <ligand>
        <name>Mg(2+)</name>
        <dbReference type="ChEBI" id="CHEBI:18420"/>
        <label>1</label>
        <note>catalytic</note>
    </ligand>
</feature>
<comment type="cofactor">
    <cofactor evidence="11">
        <name>Mg(2+)</name>
        <dbReference type="ChEBI" id="CHEBI:18420"/>
    </cofactor>
    <cofactor evidence="11">
        <name>Mn(2+)</name>
        <dbReference type="ChEBI" id="CHEBI:29035"/>
    </cofactor>
    <cofactor evidence="11">
        <name>Ca(2+)</name>
        <dbReference type="ChEBI" id="CHEBI:29108"/>
    </cofactor>
    <text evidence="11">Binds two Mg(2+) per subunit. The magnesium ions form salt bridges with both the protein and the DNA. Can also accept other divalent metal cations, such as Mn(2+) or Ca(2+).</text>
</comment>
<protein>
    <recommendedName>
        <fullName evidence="11">DNA gyrase subunit B</fullName>
        <ecNumber evidence="11">5.6.2.2</ecNumber>
    </recommendedName>
</protein>
<dbReference type="Pfam" id="PF01751">
    <property type="entry name" value="Toprim"/>
    <property type="match status" value="1"/>
</dbReference>
<evidence type="ECO:0000256" key="4">
    <source>
        <dbReference type="ARBA" id="ARBA00022741"/>
    </source>
</evidence>
<feature type="site" description="Interaction with DNA" evidence="11">
    <location>
        <position position="459"/>
    </location>
</feature>
<evidence type="ECO:0000256" key="8">
    <source>
        <dbReference type="ARBA" id="ARBA00023125"/>
    </source>
</evidence>
<name>A0A443IQB2_9BACI</name>
<dbReference type="InterPro" id="IPR018522">
    <property type="entry name" value="TopoIIA_CS"/>
</dbReference>
<comment type="catalytic activity">
    <reaction evidence="1 11">
        <text>ATP-dependent breakage, passage and rejoining of double-stranded DNA.</text>
        <dbReference type="EC" id="5.6.2.2"/>
    </reaction>
</comment>
<organism evidence="13 14">
    <name type="scientific">Siminovitchia fortis</name>
    <dbReference type="NCBI Taxonomy" id="254758"/>
    <lineage>
        <taxon>Bacteria</taxon>
        <taxon>Bacillati</taxon>
        <taxon>Bacillota</taxon>
        <taxon>Bacilli</taxon>
        <taxon>Bacillales</taxon>
        <taxon>Bacillaceae</taxon>
        <taxon>Siminovitchia</taxon>
    </lineage>
</organism>
<dbReference type="PRINTS" id="PR00418">
    <property type="entry name" value="TPI2FAMILY"/>
</dbReference>
<feature type="binding site" evidence="11">
    <location>
        <position position="506"/>
    </location>
    <ligand>
        <name>Mg(2+)</name>
        <dbReference type="ChEBI" id="CHEBI:18420"/>
        <label>2</label>
    </ligand>
</feature>
<dbReference type="PROSITE" id="PS50880">
    <property type="entry name" value="TOPRIM"/>
    <property type="match status" value="1"/>
</dbReference>
<keyword evidence="8" id="KW-0238">DNA-binding</keyword>
<dbReference type="GO" id="GO:0034335">
    <property type="term" value="F:DNA negative supercoiling activity"/>
    <property type="evidence" value="ECO:0007669"/>
    <property type="project" value="UniProtKB-ARBA"/>
</dbReference>
<keyword evidence="4 11" id="KW-0547">Nucleotide-binding</keyword>
<dbReference type="SMART" id="SM00433">
    <property type="entry name" value="TOP2c"/>
    <property type="match status" value="1"/>
</dbReference>
<dbReference type="GO" id="GO:0003677">
    <property type="term" value="F:DNA binding"/>
    <property type="evidence" value="ECO:0007669"/>
    <property type="project" value="UniProtKB-KW"/>
</dbReference>
<dbReference type="InterPro" id="IPR013506">
    <property type="entry name" value="Topo_IIA_bsu_dom2"/>
</dbReference>
<dbReference type="PRINTS" id="PR01159">
    <property type="entry name" value="DNAGYRASEB"/>
</dbReference>
<dbReference type="InterPro" id="IPR034160">
    <property type="entry name" value="TOPRIM_GyrB"/>
</dbReference>
<comment type="function">
    <text evidence="11">A type II topoisomerase that negatively supercoils closed circular double-stranded (ds) DNA in an ATP-dependent manner to modulate DNA topology and maintain chromosomes in an underwound state. Negative supercoiling favors strand separation, and DNA replication, transcription, recombination and repair, all of which involve strand separation. Also able to catalyze the interconversion of other topological isomers of dsDNA rings, including catenanes and knotted rings. Type II topoisomerases break and join 2 DNA strands simultaneously in an ATP-dependent manner.</text>
</comment>
<dbReference type="GO" id="GO:0005737">
    <property type="term" value="C:cytoplasm"/>
    <property type="evidence" value="ECO:0007669"/>
    <property type="project" value="UniProtKB-SubCell"/>
</dbReference>
<evidence type="ECO:0000313" key="14">
    <source>
        <dbReference type="Proteomes" id="UP000273811"/>
    </source>
</evidence>
<dbReference type="SMART" id="SM00387">
    <property type="entry name" value="HATPase_c"/>
    <property type="match status" value="1"/>
</dbReference>
<evidence type="ECO:0000313" key="13">
    <source>
        <dbReference type="EMBL" id="RWR08984.1"/>
    </source>
</evidence>
<evidence type="ECO:0000256" key="10">
    <source>
        <dbReference type="ARBA" id="ARBA00063644"/>
    </source>
</evidence>
<dbReference type="Gene3D" id="3.30.230.10">
    <property type="match status" value="1"/>
</dbReference>
<proteinExistence type="inferred from homology"/>
<feature type="domain" description="Toprim" evidence="12">
    <location>
        <begin position="425"/>
        <end position="539"/>
    </location>
</feature>
<dbReference type="InterPro" id="IPR002288">
    <property type="entry name" value="DNA_gyrase_B_C"/>
</dbReference>
<evidence type="ECO:0000259" key="12">
    <source>
        <dbReference type="PROSITE" id="PS50880"/>
    </source>
</evidence>
<dbReference type="InterPro" id="IPR013759">
    <property type="entry name" value="Topo_IIA_B_C"/>
</dbReference>
<dbReference type="Gene3D" id="3.40.50.670">
    <property type="match status" value="1"/>
</dbReference>
<keyword evidence="7 11" id="KW-0799">Topoisomerase</keyword>
<dbReference type="NCBIfam" id="NF011501">
    <property type="entry name" value="PRK14939.1"/>
    <property type="match status" value="1"/>
</dbReference>
<dbReference type="GO" id="GO:0005694">
    <property type="term" value="C:chromosome"/>
    <property type="evidence" value="ECO:0007669"/>
    <property type="project" value="InterPro"/>
</dbReference>
<dbReference type="EC" id="5.6.2.2" evidence="11"/>
<sequence length="641" mass="71652">MEHRALQEQTYDEHQIQVLEGLEAVRKRPGMYIGSTSAKGLHHLVWEIVDNSIDEAMAGYCDEIVLTIEADNSITVEDNGRGIPVGIQEKMGRPAVEVILTVLHAGGKFGGGGYKVSGGLHGVGASVVNALSSELEVYVHLNGKIHYQKYERGVPLFDLKVIGDTDRTGTTIHFKPDPEIFTETVVYDFEVLSSRTRELAFLNKGLKLVIEDKRGEEPVRKEYHYEGGLISYVEHLNRSKEVLHEEPIYIEGEREDISIEIAMQYNDGYASNIYSFANNIHTYEGGTHESGFKAALTRVINDYARKNQIFKENDSNLSGEDVREGLTAIISIKHPDPQFEGQTKTKLGNSEARTITDALFSEHFEKFLLENPSLARKIVEKGSMAARARLAARKARELTRRKNALEVSHLPGKLADCSSRDASISELYIVEGDSAGGSAKQGRDRHFQAILPLKGKIINVEKARLDRIFSNAEVRAIITALGTGIGEEFDISKARYHKVIIMTDADVDGAHIRTLLLTLFYRYMRPLVEAGFIYIAQPPLFKISQGKKDIYTYSEAELEAALAELPKQPAPGVQRYKGLGEMNPEQLWETTMNPESRTLLQVGLEDAIDADETFDMLMGEKVEPRRLFIEENALNVKNLDI</sequence>
<dbReference type="InterPro" id="IPR013760">
    <property type="entry name" value="Topo_IIA-like_dom_sf"/>
</dbReference>
<comment type="similarity">
    <text evidence="2 11">Belongs to the type II topoisomerase GyrB family.</text>
</comment>
<keyword evidence="11" id="KW-0963">Cytoplasm</keyword>
<keyword evidence="5 11" id="KW-0067">ATP-binding</keyword>
<evidence type="ECO:0000256" key="7">
    <source>
        <dbReference type="ARBA" id="ARBA00023029"/>
    </source>
</evidence>
<dbReference type="FunFam" id="3.30.565.10:FF:000002">
    <property type="entry name" value="DNA gyrase subunit B"/>
    <property type="match status" value="1"/>
</dbReference>
<feature type="binding site" evidence="11">
    <location>
        <position position="504"/>
    </location>
    <ligand>
        <name>Mg(2+)</name>
        <dbReference type="ChEBI" id="CHEBI:18420"/>
        <label>2</label>
    </ligand>
</feature>
<reference evidence="13" key="1">
    <citation type="submission" date="2018-12" db="EMBL/GenBank/DDBJ databases">
        <authorList>
            <person name="Sun L."/>
            <person name="Chen Z."/>
        </authorList>
    </citation>
    <scope>NUCLEOTIDE SEQUENCE [LARGE SCALE GENOMIC DNA]</scope>
    <source>
        <strain evidence="13">DSM 16012</strain>
    </source>
</reference>
<dbReference type="InterPro" id="IPR036890">
    <property type="entry name" value="HATPase_C_sf"/>
</dbReference>
<dbReference type="RefSeq" id="WP_120073598.1">
    <property type="nucleotide sequence ID" value="NZ_CP126113.1"/>
</dbReference>
<dbReference type="FunFam" id="3.30.230.10:FF:000005">
    <property type="entry name" value="DNA gyrase subunit B"/>
    <property type="match status" value="1"/>
</dbReference>
<evidence type="ECO:0000256" key="3">
    <source>
        <dbReference type="ARBA" id="ARBA00022723"/>
    </source>
</evidence>
<dbReference type="SUPFAM" id="SSF54211">
    <property type="entry name" value="Ribosomal protein S5 domain 2-like"/>
    <property type="match status" value="1"/>
</dbReference>
<evidence type="ECO:0000256" key="1">
    <source>
        <dbReference type="ARBA" id="ARBA00000185"/>
    </source>
</evidence>
<dbReference type="GO" id="GO:0046872">
    <property type="term" value="F:metal ion binding"/>
    <property type="evidence" value="ECO:0007669"/>
    <property type="project" value="UniProtKB-KW"/>
</dbReference>
<dbReference type="CDD" id="cd16928">
    <property type="entry name" value="HATPase_GyrB-like"/>
    <property type="match status" value="1"/>
</dbReference>
<dbReference type="PROSITE" id="PS00177">
    <property type="entry name" value="TOPOISOMERASE_II"/>
    <property type="match status" value="1"/>
</dbReference>
<dbReference type="OrthoDB" id="9802808at2"/>
<evidence type="ECO:0000256" key="5">
    <source>
        <dbReference type="ARBA" id="ARBA00022840"/>
    </source>
</evidence>
<dbReference type="PANTHER" id="PTHR45866">
    <property type="entry name" value="DNA GYRASE/TOPOISOMERASE SUBUNIT B"/>
    <property type="match status" value="1"/>
</dbReference>
<dbReference type="Pfam" id="PF00204">
    <property type="entry name" value="DNA_gyraseB"/>
    <property type="match status" value="1"/>
</dbReference>